<organism evidence="2">
    <name type="scientific">Blastocystis hominis</name>
    <dbReference type="NCBI Taxonomy" id="12968"/>
    <lineage>
        <taxon>Eukaryota</taxon>
        <taxon>Sar</taxon>
        <taxon>Stramenopiles</taxon>
        <taxon>Bigyra</taxon>
        <taxon>Opalozoa</taxon>
        <taxon>Opalinata</taxon>
        <taxon>Blastocystidae</taxon>
        <taxon>Blastocystis</taxon>
    </lineage>
</organism>
<dbReference type="AlphaFoldDB" id="D8LZN7"/>
<accession>D8LZN7</accession>
<dbReference type="InParanoid" id="D8LZN7"/>
<evidence type="ECO:0000313" key="3">
    <source>
        <dbReference type="Proteomes" id="UP000008312"/>
    </source>
</evidence>
<sequence>MKSVDSSPKKFPLSVSSTRSLDESIDKREAGREWTHKITDRFYIDSKYQGNSESGVPVYKFGLTNDLRALWLENCNRNFLDRRAEELEKEIRETEFHMDKLFTMETKQVKRERGAE</sequence>
<dbReference type="Proteomes" id="UP000008312">
    <property type="component" value="Unassembled WGS sequence"/>
</dbReference>
<feature type="region of interest" description="Disordered" evidence="1">
    <location>
        <begin position="1"/>
        <end position="26"/>
    </location>
</feature>
<dbReference type="GeneID" id="24918714"/>
<keyword evidence="3" id="KW-1185">Reference proteome</keyword>
<evidence type="ECO:0000256" key="1">
    <source>
        <dbReference type="SAM" id="MobiDB-lite"/>
    </source>
</evidence>
<dbReference type="OrthoDB" id="3907302at2759"/>
<gene>
    <name evidence="2" type="ORF">GSBLH_T00001461001</name>
</gene>
<dbReference type="RefSeq" id="XP_012895324.1">
    <property type="nucleotide sequence ID" value="XM_013039870.1"/>
</dbReference>
<reference evidence="2" key="1">
    <citation type="submission" date="2010-02" db="EMBL/GenBank/DDBJ databases">
        <title>Sequencing and annotation of the Blastocystis hominis genome.</title>
        <authorList>
            <person name="Wincker P."/>
        </authorList>
    </citation>
    <scope>NUCLEOTIDE SEQUENCE</scope>
    <source>
        <strain evidence="2">Singapore isolate B</strain>
    </source>
</reference>
<proteinExistence type="predicted"/>
<dbReference type="EMBL" id="FN668641">
    <property type="protein sequence ID" value="CBK21276.2"/>
    <property type="molecule type" value="Genomic_DNA"/>
</dbReference>
<evidence type="ECO:0000313" key="2">
    <source>
        <dbReference type="EMBL" id="CBK21276.2"/>
    </source>
</evidence>
<protein>
    <submittedName>
        <fullName evidence="2">Uncharacterized protein</fullName>
    </submittedName>
</protein>
<name>D8LZN7_BLAHO</name>